<evidence type="ECO:0000313" key="6">
    <source>
        <dbReference type="EMBL" id="QES89138.1"/>
    </source>
</evidence>
<accession>A0A5P2G344</accession>
<gene>
    <name evidence="6" type="ORF">E0W69_010860</name>
</gene>
<dbReference type="AlphaFoldDB" id="A0A5P2G344"/>
<organism evidence="6 7">
    <name type="scientific">Rhizosphaericola mali</name>
    <dbReference type="NCBI Taxonomy" id="2545455"/>
    <lineage>
        <taxon>Bacteria</taxon>
        <taxon>Pseudomonadati</taxon>
        <taxon>Bacteroidota</taxon>
        <taxon>Chitinophagia</taxon>
        <taxon>Chitinophagales</taxon>
        <taxon>Chitinophagaceae</taxon>
        <taxon>Rhizosphaericola</taxon>
    </lineage>
</organism>
<feature type="transmembrane region" description="Helical" evidence="5">
    <location>
        <begin position="133"/>
        <end position="156"/>
    </location>
</feature>
<dbReference type="PANTHER" id="PTHR11785:SF512">
    <property type="entry name" value="SOBREMESA, ISOFORM B"/>
    <property type="match status" value="1"/>
</dbReference>
<feature type="transmembrane region" description="Helical" evidence="5">
    <location>
        <begin position="256"/>
        <end position="279"/>
    </location>
</feature>
<keyword evidence="2 5" id="KW-0812">Transmembrane</keyword>
<feature type="transmembrane region" description="Helical" evidence="5">
    <location>
        <begin position="168"/>
        <end position="190"/>
    </location>
</feature>
<protein>
    <submittedName>
        <fullName evidence="6">Amino acid permease</fullName>
    </submittedName>
</protein>
<keyword evidence="4 5" id="KW-0472">Membrane</keyword>
<feature type="transmembrane region" description="Helical" evidence="5">
    <location>
        <begin position="216"/>
        <end position="235"/>
    </location>
</feature>
<keyword evidence="7" id="KW-1185">Reference proteome</keyword>
<dbReference type="GO" id="GO:0016020">
    <property type="term" value="C:membrane"/>
    <property type="evidence" value="ECO:0007669"/>
    <property type="project" value="UniProtKB-SubCell"/>
</dbReference>
<proteinExistence type="predicted"/>
<comment type="subcellular location">
    <subcellularLocation>
        <location evidence="1">Membrane</location>
        <topology evidence="1">Multi-pass membrane protein</topology>
    </subcellularLocation>
</comment>
<evidence type="ECO:0000256" key="3">
    <source>
        <dbReference type="ARBA" id="ARBA00022989"/>
    </source>
</evidence>
<evidence type="ECO:0000256" key="5">
    <source>
        <dbReference type="SAM" id="Phobius"/>
    </source>
</evidence>
<feature type="transmembrane region" description="Helical" evidence="5">
    <location>
        <begin position="311"/>
        <end position="335"/>
    </location>
</feature>
<feature type="transmembrane region" description="Helical" evidence="5">
    <location>
        <begin position="415"/>
        <end position="437"/>
    </location>
</feature>
<feature type="transmembrane region" description="Helical" evidence="5">
    <location>
        <begin position="383"/>
        <end position="403"/>
    </location>
</feature>
<evidence type="ECO:0000256" key="1">
    <source>
        <dbReference type="ARBA" id="ARBA00004141"/>
    </source>
</evidence>
<keyword evidence="3 5" id="KW-1133">Transmembrane helix</keyword>
<dbReference type="RefSeq" id="WP_131330084.1">
    <property type="nucleotide sequence ID" value="NZ_CP044016.1"/>
</dbReference>
<evidence type="ECO:0000256" key="2">
    <source>
        <dbReference type="ARBA" id="ARBA00022692"/>
    </source>
</evidence>
<reference evidence="6 7" key="1">
    <citation type="submission" date="2019-09" db="EMBL/GenBank/DDBJ databases">
        <title>Complete genome sequence of Arachidicoccus sp. B3-10 isolated from apple orchard soil.</title>
        <authorList>
            <person name="Kim H.S."/>
            <person name="Han K.-I."/>
            <person name="Suh M.K."/>
            <person name="Lee K.C."/>
            <person name="Eom M.K."/>
            <person name="Kim J.-S."/>
            <person name="Kang S.W."/>
            <person name="Sin Y."/>
            <person name="Lee J.-S."/>
        </authorList>
    </citation>
    <scope>NUCLEOTIDE SEQUENCE [LARGE SCALE GENOMIC DNA]</scope>
    <source>
        <strain evidence="6 7">B3-10</strain>
    </source>
</reference>
<dbReference type="Pfam" id="PF13520">
    <property type="entry name" value="AA_permease_2"/>
    <property type="match status" value="1"/>
</dbReference>
<dbReference type="Gene3D" id="1.20.1740.10">
    <property type="entry name" value="Amino acid/polyamine transporter I"/>
    <property type="match status" value="1"/>
</dbReference>
<dbReference type="PIRSF" id="PIRSF006060">
    <property type="entry name" value="AA_transporter"/>
    <property type="match status" value="1"/>
</dbReference>
<feature type="transmembrane region" description="Helical" evidence="5">
    <location>
        <begin position="443"/>
        <end position="461"/>
    </location>
</feature>
<dbReference type="KEGG" id="arac:E0W69_010860"/>
<dbReference type="PANTHER" id="PTHR11785">
    <property type="entry name" value="AMINO ACID TRANSPORTER"/>
    <property type="match status" value="1"/>
</dbReference>
<name>A0A5P2G344_9BACT</name>
<feature type="transmembrane region" description="Helical" evidence="5">
    <location>
        <begin position="91"/>
        <end position="113"/>
    </location>
</feature>
<dbReference type="InterPro" id="IPR050598">
    <property type="entry name" value="AminoAcid_Transporter"/>
</dbReference>
<dbReference type="EMBL" id="CP044016">
    <property type="protein sequence ID" value="QES89138.1"/>
    <property type="molecule type" value="Genomic_DNA"/>
</dbReference>
<dbReference type="InterPro" id="IPR002293">
    <property type="entry name" value="AA/rel_permease1"/>
</dbReference>
<dbReference type="GO" id="GO:0015179">
    <property type="term" value="F:L-amino acid transmembrane transporter activity"/>
    <property type="evidence" value="ECO:0007669"/>
    <property type="project" value="TreeGrafter"/>
</dbReference>
<dbReference type="OrthoDB" id="9806937at2"/>
<sequence length="474" mass="51770">MTDENDYKRNVSLLDATMFVAGAMIGSGIFIVSADMIRNVGSSGWLILLWCLTGLVTIIGALSYGELSGMFPKAGGQYTYIREAFGKKMGFLYGWSFFSVIQTGTIAAVGVAFSKFAAYLFPSLGEDHILLQFSSFTISAAQILTIVLIIGLTAINTLGVNHGKNIQTVVTIAKLCSLIGLIGFGFYFGANGNVWHQNWQNAFSFRKLSLDGFSNYSGFAVFGAFAAAMVGSLFSSDSWHTIAFIAGEVKKPERNIGLSLVLGTIIVTALYLLVNFVYLSALPLKEIAFAKNDRIAIDASSRLFGLTGTRIMAILIMISTFGCVNGLIITGARVYHTMAHDGLFLKKAGVLNKNSVPANGLWIQCFWASILCLSGHYGDLLDYVIFVVLLFYIITISGIFKLRKTQPNLARPYKAIGYPVLPIIYIIVASVISISLFIYKPKFTWPGLFIVLLGLPIYSYLNKKKLSNESLQKV</sequence>
<feature type="transmembrane region" description="Helical" evidence="5">
    <location>
        <begin position="12"/>
        <end position="32"/>
    </location>
</feature>
<feature type="transmembrane region" description="Helical" evidence="5">
    <location>
        <begin position="44"/>
        <end position="64"/>
    </location>
</feature>
<evidence type="ECO:0000313" key="7">
    <source>
        <dbReference type="Proteomes" id="UP000292424"/>
    </source>
</evidence>
<feature type="transmembrane region" description="Helical" evidence="5">
    <location>
        <begin position="356"/>
        <end position="377"/>
    </location>
</feature>
<evidence type="ECO:0000256" key="4">
    <source>
        <dbReference type="ARBA" id="ARBA00023136"/>
    </source>
</evidence>
<dbReference type="Proteomes" id="UP000292424">
    <property type="component" value="Chromosome"/>
</dbReference>